<evidence type="ECO:0000313" key="12">
    <source>
        <dbReference type="EMBL" id="ABS52002.1"/>
    </source>
</evidence>
<feature type="active site" description="Schiff-base intermediate with substrate" evidence="11">
    <location>
        <position position="130"/>
    </location>
</feature>
<dbReference type="HAMAP" id="MF_00493">
    <property type="entry name" value="Transaldolase_2"/>
    <property type="match status" value="1"/>
</dbReference>
<dbReference type="HOGENOM" id="CLU_050771_1_0_7"/>
<evidence type="ECO:0000256" key="11">
    <source>
        <dbReference type="HAMAP-Rule" id="MF_00493"/>
    </source>
</evidence>
<dbReference type="SUPFAM" id="SSF51569">
    <property type="entry name" value="Aldolase"/>
    <property type="match status" value="1"/>
</dbReference>
<comment type="function">
    <text evidence="1 11">Transaldolase is important for the balance of metabolites in the pentose-phosphate pathway.</text>
</comment>
<dbReference type="GO" id="GO:0005737">
    <property type="term" value="C:cytoplasm"/>
    <property type="evidence" value="ECO:0007669"/>
    <property type="project" value="UniProtKB-SubCell"/>
</dbReference>
<organism evidence="12 13">
    <name type="scientific">Campylobacter hominis (strain ATCC BAA-381 / DSM 21671 / CCUG 45161 / LMG 19568 / NCTC 13146 / CH001A)</name>
    <dbReference type="NCBI Taxonomy" id="360107"/>
    <lineage>
        <taxon>Bacteria</taxon>
        <taxon>Pseudomonadati</taxon>
        <taxon>Campylobacterota</taxon>
        <taxon>Epsilonproteobacteria</taxon>
        <taxon>Campylobacterales</taxon>
        <taxon>Campylobacteraceae</taxon>
        <taxon>Campylobacter</taxon>
    </lineage>
</organism>
<dbReference type="PIRSF" id="PIRSF036915">
    <property type="entry name" value="Trnald_Bac_Plnt"/>
    <property type="match status" value="1"/>
</dbReference>
<keyword evidence="8 11" id="KW-0570">Pentose shunt</keyword>
<dbReference type="PANTHER" id="PTHR10683:SF31">
    <property type="entry name" value="TRANSALDOLASE"/>
    <property type="match status" value="1"/>
</dbReference>
<dbReference type="GO" id="GO:0006098">
    <property type="term" value="P:pentose-phosphate shunt"/>
    <property type="evidence" value="ECO:0007669"/>
    <property type="project" value="UniProtKB-UniRule"/>
</dbReference>
<comment type="subcellular location">
    <subcellularLocation>
        <location evidence="2 11">Cytoplasm</location>
    </subcellularLocation>
</comment>
<dbReference type="PANTHER" id="PTHR10683">
    <property type="entry name" value="TRANSALDOLASE"/>
    <property type="match status" value="1"/>
</dbReference>
<evidence type="ECO:0000256" key="10">
    <source>
        <dbReference type="ARBA" id="ARBA00048810"/>
    </source>
</evidence>
<dbReference type="GO" id="GO:0005975">
    <property type="term" value="P:carbohydrate metabolic process"/>
    <property type="evidence" value="ECO:0007669"/>
    <property type="project" value="InterPro"/>
</dbReference>
<evidence type="ECO:0000256" key="5">
    <source>
        <dbReference type="ARBA" id="ARBA00013151"/>
    </source>
</evidence>
<dbReference type="UniPathway" id="UPA00115">
    <property type="reaction ID" value="UER00414"/>
</dbReference>
<evidence type="ECO:0000313" key="13">
    <source>
        <dbReference type="Proteomes" id="UP000002407"/>
    </source>
</evidence>
<gene>
    <name evidence="11 12" type="primary">tal</name>
    <name evidence="12" type="ordered locus">CHAB381_1306</name>
</gene>
<evidence type="ECO:0000256" key="7">
    <source>
        <dbReference type="ARBA" id="ARBA00022679"/>
    </source>
</evidence>
<proteinExistence type="inferred from homology"/>
<accession>A7I2W6</accession>
<sequence length="334" mass="37490">MYDKSVNFSLWCDFLERDFLSGEFLTLIENGTINGVTSNPSIFKNAILSSDAYDESKKSSKAKTPKELYENLATADIRLAAQGLLKNYVNNDDGFVSIEVDPNFANKSGDTYKEGKRLYSGIGMPNVMIKVPATKPGFEAMKNLMSKGVNINATLIFSPEQTKNCLKAFKEGASLFEKNFPKANFPKAVISIFVSRFDRALDSKMAEVGLPTAKVGIYNAMKCYNLIKDARLYFVKPLFASTGVKGDNLPKDYYVSELLFKNSINTAPLETIKEFIKTEHEVKKPLSTEKIDEFFGKMKEHEIDIEKIYKKLLDDGLVQFINAFDEILAALKKD</sequence>
<comment type="pathway">
    <text evidence="3 11">Carbohydrate degradation; pentose phosphate pathway; D-glyceraldehyde 3-phosphate and beta-D-fructose 6-phosphate from D-ribose 5-phosphate and D-xylulose 5-phosphate (non-oxidative stage): step 2/3.</text>
</comment>
<dbReference type="PROSITE" id="PS01054">
    <property type="entry name" value="TRANSALDOLASE_1"/>
    <property type="match status" value="1"/>
</dbReference>
<dbReference type="NCBIfam" id="TIGR00876">
    <property type="entry name" value="tal_mycobact"/>
    <property type="match status" value="1"/>
</dbReference>
<name>A7I2W6_CAMHC</name>
<keyword evidence="13" id="KW-1185">Reference proteome</keyword>
<dbReference type="STRING" id="360107.CHAB381_1306"/>
<dbReference type="EC" id="2.2.1.2" evidence="5 11"/>
<dbReference type="InterPro" id="IPR001585">
    <property type="entry name" value="TAL/FSA"/>
</dbReference>
<evidence type="ECO:0000256" key="1">
    <source>
        <dbReference type="ARBA" id="ARBA00003518"/>
    </source>
</evidence>
<dbReference type="GO" id="GO:0004801">
    <property type="term" value="F:transaldolase activity"/>
    <property type="evidence" value="ECO:0007669"/>
    <property type="project" value="UniProtKB-UniRule"/>
</dbReference>
<evidence type="ECO:0000256" key="9">
    <source>
        <dbReference type="ARBA" id="ARBA00023270"/>
    </source>
</evidence>
<dbReference type="eggNOG" id="COG0176">
    <property type="taxonomic scope" value="Bacteria"/>
</dbReference>
<evidence type="ECO:0000256" key="3">
    <source>
        <dbReference type="ARBA" id="ARBA00004857"/>
    </source>
</evidence>
<comment type="similarity">
    <text evidence="4 11">Belongs to the transaldolase family. Type 2 subfamily.</text>
</comment>
<dbReference type="EMBL" id="CP000776">
    <property type="protein sequence ID" value="ABS52002.1"/>
    <property type="molecule type" value="Genomic_DNA"/>
</dbReference>
<dbReference type="NCBIfam" id="NF003026">
    <property type="entry name" value="PRK03903.1"/>
    <property type="match status" value="1"/>
</dbReference>
<dbReference type="InterPro" id="IPR004732">
    <property type="entry name" value="Transaldolase_2"/>
</dbReference>
<keyword evidence="6 11" id="KW-0963">Cytoplasm</keyword>
<dbReference type="Pfam" id="PF00923">
    <property type="entry name" value="TAL_FSA"/>
    <property type="match status" value="1"/>
</dbReference>
<dbReference type="InterPro" id="IPR018225">
    <property type="entry name" value="Transaldolase_AS"/>
</dbReference>
<dbReference type="OrthoDB" id="9809101at2"/>
<keyword evidence="7 11" id="KW-0808">Transferase</keyword>
<dbReference type="InterPro" id="IPR013785">
    <property type="entry name" value="Aldolase_TIM"/>
</dbReference>
<protein>
    <recommendedName>
        <fullName evidence="5 11">Transaldolase</fullName>
        <ecNumber evidence="5 11">2.2.1.2</ecNumber>
    </recommendedName>
</protein>
<reference evidence="13" key="1">
    <citation type="submission" date="2007-07" db="EMBL/GenBank/DDBJ databases">
        <title>Complete genome sequence of Campylobacter hominis ATCC BAA-381, a commensal isolated from the human gastrointestinal tract.</title>
        <authorList>
            <person name="Fouts D.E."/>
            <person name="Mongodin E.F."/>
            <person name="Puiu D."/>
            <person name="Sebastian Y."/>
            <person name="Miller W.G."/>
            <person name="Mandrell R.E."/>
            <person name="Nelson K.E."/>
        </authorList>
    </citation>
    <scope>NUCLEOTIDE SEQUENCE [LARGE SCALE GENOMIC DNA]</scope>
    <source>
        <strain evidence="13">ATCC BAA-381 / LMG 19568 / NCTC 13146 / CH001A</strain>
    </source>
</reference>
<evidence type="ECO:0000256" key="2">
    <source>
        <dbReference type="ARBA" id="ARBA00004496"/>
    </source>
</evidence>
<evidence type="ECO:0000256" key="4">
    <source>
        <dbReference type="ARBA" id="ARBA00008426"/>
    </source>
</evidence>
<dbReference type="RefSeq" id="WP_012109158.1">
    <property type="nucleotide sequence ID" value="NC_009714.1"/>
</dbReference>
<keyword evidence="9 11" id="KW-0704">Schiff base</keyword>
<dbReference type="KEGG" id="cha:CHAB381_1306"/>
<dbReference type="AlphaFoldDB" id="A7I2W6"/>
<evidence type="ECO:0000256" key="8">
    <source>
        <dbReference type="ARBA" id="ARBA00023126"/>
    </source>
</evidence>
<comment type="catalytic activity">
    <reaction evidence="10 11">
        <text>D-sedoheptulose 7-phosphate + D-glyceraldehyde 3-phosphate = D-erythrose 4-phosphate + beta-D-fructose 6-phosphate</text>
        <dbReference type="Rhea" id="RHEA:17053"/>
        <dbReference type="ChEBI" id="CHEBI:16897"/>
        <dbReference type="ChEBI" id="CHEBI:57483"/>
        <dbReference type="ChEBI" id="CHEBI:57634"/>
        <dbReference type="ChEBI" id="CHEBI:59776"/>
        <dbReference type="EC" id="2.2.1.2"/>
    </reaction>
</comment>
<dbReference type="Proteomes" id="UP000002407">
    <property type="component" value="Chromosome"/>
</dbReference>
<dbReference type="Gene3D" id="3.20.20.70">
    <property type="entry name" value="Aldolase class I"/>
    <property type="match status" value="1"/>
</dbReference>
<evidence type="ECO:0000256" key="6">
    <source>
        <dbReference type="ARBA" id="ARBA00022490"/>
    </source>
</evidence>